<name>A0A1H1FWS4_9ACTN</name>
<evidence type="ECO:0000313" key="1">
    <source>
        <dbReference type="EMBL" id="SDR05417.1"/>
    </source>
</evidence>
<dbReference type="Proteomes" id="UP000217103">
    <property type="component" value="Unassembled WGS sequence"/>
</dbReference>
<dbReference type="InterPro" id="IPR036410">
    <property type="entry name" value="HSP_DnaJ_Cys-rich_dom_sf"/>
</dbReference>
<dbReference type="EMBL" id="FNKK01000002">
    <property type="protein sequence ID" value="SDR23746.1"/>
    <property type="molecule type" value="Genomic_DNA"/>
</dbReference>
<organism evidence="1 3">
    <name type="scientific">Thermostaphylospora chromogena</name>
    <dbReference type="NCBI Taxonomy" id="35622"/>
    <lineage>
        <taxon>Bacteria</taxon>
        <taxon>Bacillati</taxon>
        <taxon>Actinomycetota</taxon>
        <taxon>Actinomycetes</taxon>
        <taxon>Streptosporangiales</taxon>
        <taxon>Thermomonosporaceae</taxon>
        <taxon>Thermostaphylospora</taxon>
    </lineage>
</organism>
<evidence type="ECO:0000313" key="2">
    <source>
        <dbReference type="EMBL" id="SDR23746.1"/>
    </source>
</evidence>
<dbReference type="EMBL" id="FNKK01000002">
    <property type="protein sequence ID" value="SDR05417.1"/>
    <property type="molecule type" value="Genomic_DNA"/>
</dbReference>
<dbReference type="RefSeq" id="WP_165634817.1">
    <property type="nucleotide sequence ID" value="NZ_FNKK01000002.1"/>
</dbReference>
<evidence type="ECO:0000313" key="3">
    <source>
        <dbReference type="Proteomes" id="UP000217103"/>
    </source>
</evidence>
<dbReference type="SUPFAM" id="SSF57938">
    <property type="entry name" value="DnaJ/Hsp40 cysteine-rich domain"/>
    <property type="match status" value="1"/>
</dbReference>
<proteinExistence type="predicted"/>
<protein>
    <recommendedName>
        <fullName evidence="4">Molecular chaperone DnaJ</fullName>
    </recommendedName>
</protein>
<accession>A0A1H1FWS4</accession>
<evidence type="ECO:0008006" key="4">
    <source>
        <dbReference type="Google" id="ProtNLM"/>
    </source>
</evidence>
<reference evidence="1 3" key="1">
    <citation type="submission" date="2016-10" db="EMBL/GenBank/DDBJ databases">
        <authorList>
            <person name="de Groot N.N."/>
        </authorList>
    </citation>
    <scope>NUCLEOTIDE SEQUENCE [LARGE SCALE GENOMIC DNA]</scope>
    <source>
        <strain evidence="1 3">DSM 43794</strain>
    </source>
</reference>
<keyword evidence="3" id="KW-1185">Reference proteome</keyword>
<sequence length="49" mass="4959">MPTTDNTPRCLDCGGYGSAAVRTLDTPTGTYTLTTVTCPACSGTGMAAR</sequence>
<dbReference type="STRING" id="35622.SAMN04489764_3232"/>
<dbReference type="AlphaFoldDB" id="A0A1H1FWS4"/>
<gene>
    <name evidence="1" type="ORF">SAMN04489764_3232</name>
    <name evidence="2" type="ORF">SAMN04489764_4341</name>
</gene>